<proteinExistence type="predicted"/>
<protein>
    <recommendedName>
        <fullName evidence="3">PqqD family protein</fullName>
    </recommendedName>
</protein>
<evidence type="ECO:0000313" key="1">
    <source>
        <dbReference type="EMBL" id="EXX88492.1"/>
    </source>
</evidence>
<dbReference type="Proteomes" id="UP000053750">
    <property type="component" value="Unassembled WGS sequence"/>
</dbReference>
<evidence type="ECO:0008006" key="3">
    <source>
        <dbReference type="Google" id="ProtNLM"/>
    </source>
</evidence>
<evidence type="ECO:0000313" key="2">
    <source>
        <dbReference type="Proteomes" id="UP000053750"/>
    </source>
</evidence>
<dbReference type="InterPro" id="IPR008792">
    <property type="entry name" value="PQQD"/>
</dbReference>
<reference evidence="1 2" key="1">
    <citation type="submission" date="2014-02" db="EMBL/GenBank/DDBJ databases">
        <title>Genome sequence of Paenibacillus darwinianus reveals adaptive mechanisms for survival in Antarctic soils.</title>
        <authorList>
            <person name="Dsouza M."/>
            <person name="Taylor M.W."/>
            <person name="Turner S.J."/>
            <person name="Aislabie J."/>
        </authorList>
    </citation>
    <scope>NUCLEOTIDE SEQUENCE [LARGE SCALE GENOMIC DNA]</scope>
    <source>
        <strain evidence="1 2">CE1</strain>
    </source>
</reference>
<dbReference type="Gene3D" id="1.10.10.1150">
    <property type="entry name" value="Coenzyme PQQ synthesis protein D (PqqD)"/>
    <property type="match status" value="1"/>
</dbReference>
<dbReference type="EMBL" id="JFHU01000125">
    <property type="protein sequence ID" value="EXX88492.1"/>
    <property type="molecule type" value="Genomic_DNA"/>
</dbReference>
<comment type="caution">
    <text evidence="1">The sequence shown here is derived from an EMBL/GenBank/DDBJ whole genome shotgun (WGS) entry which is preliminary data.</text>
</comment>
<name>A0A9W5S1C4_9BACL</name>
<sequence length="119" mass="12844">MQAKYVLNIGPASYKMNRKMIDKERQQMSSLSLLSIPAKAAAVRSQSMPPDMILLNLNSGYYYSTNPVGAAVWACCDGLQSVRAIISEVAAAFGVPAEEVQGDILDFLTDMAGEGLLRV</sequence>
<dbReference type="AlphaFoldDB" id="A0A9W5S1C4"/>
<organism evidence="1 2">
    <name type="scientific">Paenibacillus darwinianus</name>
    <dbReference type="NCBI Taxonomy" id="1380763"/>
    <lineage>
        <taxon>Bacteria</taxon>
        <taxon>Bacillati</taxon>
        <taxon>Bacillota</taxon>
        <taxon>Bacilli</taxon>
        <taxon>Bacillales</taxon>
        <taxon>Paenibacillaceae</taxon>
        <taxon>Paenibacillus</taxon>
    </lineage>
</organism>
<dbReference type="InterPro" id="IPR041881">
    <property type="entry name" value="PqqD_sf"/>
</dbReference>
<gene>
    <name evidence="1" type="ORF">BG53_01860</name>
</gene>
<keyword evidence="2" id="KW-1185">Reference proteome</keyword>
<accession>A0A9W5S1C4</accession>
<dbReference type="Pfam" id="PF05402">
    <property type="entry name" value="PqqD"/>
    <property type="match status" value="1"/>
</dbReference>